<dbReference type="Proteomes" id="UP001499938">
    <property type="component" value="Unassembled WGS sequence"/>
</dbReference>
<accession>A0ABP4XHY4</accession>
<feature type="compositionally biased region" description="Low complexity" evidence="1">
    <location>
        <begin position="40"/>
        <end position="57"/>
    </location>
</feature>
<feature type="region of interest" description="Disordered" evidence="1">
    <location>
        <begin position="32"/>
        <end position="58"/>
    </location>
</feature>
<keyword evidence="3" id="KW-1185">Reference proteome</keyword>
<evidence type="ECO:0000256" key="1">
    <source>
        <dbReference type="SAM" id="MobiDB-lite"/>
    </source>
</evidence>
<dbReference type="RefSeq" id="WP_344079588.1">
    <property type="nucleotide sequence ID" value="NZ_BAAAPO010000001.1"/>
</dbReference>
<protein>
    <submittedName>
        <fullName evidence="2">Uncharacterized protein</fullName>
    </submittedName>
</protein>
<organism evidence="2 3">
    <name type="scientific">Nostocoides veronense</name>
    <dbReference type="NCBI Taxonomy" id="330836"/>
    <lineage>
        <taxon>Bacteria</taxon>
        <taxon>Bacillati</taxon>
        <taxon>Actinomycetota</taxon>
        <taxon>Actinomycetes</taxon>
        <taxon>Micrococcales</taxon>
        <taxon>Intrasporangiaceae</taxon>
        <taxon>Nostocoides</taxon>
    </lineage>
</organism>
<evidence type="ECO:0000313" key="3">
    <source>
        <dbReference type="Proteomes" id="UP001499938"/>
    </source>
</evidence>
<proteinExistence type="predicted"/>
<reference evidence="3" key="1">
    <citation type="journal article" date="2019" name="Int. J. Syst. Evol. Microbiol.">
        <title>The Global Catalogue of Microorganisms (GCM) 10K type strain sequencing project: providing services to taxonomists for standard genome sequencing and annotation.</title>
        <authorList>
            <consortium name="The Broad Institute Genomics Platform"/>
            <consortium name="The Broad Institute Genome Sequencing Center for Infectious Disease"/>
            <person name="Wu L."/>
            <person name="Ma J."/>
        </authorList>
    </citation>
    <scope>NUCLEOTIDE SEQUENCE [LARGE SCALE GENOMIC DNA]</scope>
    <source>
        <strain evidence="3">JCM 15592</strain>
    </source>
</reference>
<dbReference type="EMBL" id="BAAAPO010000001">
    <property type="protein sequence ID" value="GAA1779036.1"/>
    <property type="molecule type" value="Genomic_DNA"/>
</dbReference>
<sequence>MDHQAKEQVKATLLERLRRDLAASKANLQTLHDAAEVDQDSSSSVDDLSQSDSSGDLTGIFEESTAAQEAEVARVEALDFGPKDTITPGAIVGFDGSRFVVGVVADEFDCDGTTYEGISADAPIFDAIHGLRAGDQFSFRGREHTIDFLA</sequence>
<evidence type="ECO:0000313" key="2">
    <source>
        <dbReference type="EMBL" id="GAA1779036.1"/>
    </source>
</evidence>
<gene>
    <name evidence="2" type="ORF">GCM10009811_00570</name>
</gene>
<name>A0ABP4XHY4_9MICO</name>
<comment type="caution">
    <text evidence="2">The sequence shown here is derived from an EMBL/GenBank/DDBJ whole genome shotgun (WGS) entry which is preliminary data.</text>
</comment>